<name>A0AAQ4CUN5_9CREN</name>
<dbReference type="Proteomes" id="UP001319921">
    <property type="component" value="Chromosome"/>
</dbReference>
<dbReference type="EMBL" id="AP025226">
    <property type="protein sequence ID" value="BDB99516.1"/>
    <property type="molecule type" value="Genomic_DNA"/>
</dbReference>
<dbReference type="Pfam" id="PF01883">
    <property type="entry name" value="FeS_assembly_P"/>
    <property type="match status" value="1"/>
</dbReference>
<dbReference type="PANTHER" id="PTHR42831:SF1">
    <property type="entry name" value="FE-S PROTEIN MATURATION AUXILIARY FACTOR YITW"/>
    <property type="match status" value="1"/>
</dbReference>
<accession>A0AAQ4CUN5</accession>
<feature type="domain" description="MIP18 family-like" evidence="1">
    <location>
        <begin position="13"/>
        <end position="84"/>
    </location>
</feature>
<dbReference type="GeneID" id="68867249"/>
<keyword evidence="3" id="KW-1185">Reference proteome</keyword>
<dbReference type="PANTHER" id="PTHR42831">
    <property type="entry name" value="FE-S PROTEIN MATURATION AUXILIARY FACTOR YITW"/>
    <property type="match status" value="1"/>
</dbReference>
<dbReference type="SUPFAM" id="SSF117916">
    <property type="entry name" value="Fe-S cluster assembly (FSCA) domain-like"/>
    <property type="match status" value="1"/>
</dbReference>
<evidence type="ECO:0000313" key="2">
    <source>
        <dbReference type="EMBL" id="BDB99516.1"/>
    </source>
</evidence>
<dbReference type="InterPro" id="IPR002744">
    <property type="entry name" value="MIP18-like"/>
</dbReference>
<dbReference type="AlphaFoldDB" id="A0AAQ4CUN5"/>
<dbReference type="InterPro" id="IPR052339">
    <property type="entry name" value="Fe-S_Maturation_MIP18"/>
</dbReference>
<dbReference type="KEGG" id="scas:SACC_25330"/>
<evidence type="ECO:0000259" key="1">
    <source>
        <dbReference type="Pfam" id="PF01883"/>
    </source>
</evidence>
<gene>
    <name evidence="2" type="ORF">SACC_25330</name>
</gene>
<dbReference type="Gene3D" id="3.30.300.130">
    <property type="entry name" value="Fe-S cluster assembly (FSCA)"/>
    <property type="match status" value="1"/>
</dbReference>
<evidence type="ECO:0000313" key="3">
    <source>
        <dbReference type="Proteomes" id="UP001319921"/>
    </source>
</evidence>
<organism evidence="2 3">
    <name type="scientific">Saccharolobus caldissimus</name>
    <dbReference type="NCBI Taxonomy" id="1702097"/>
    <lineage>
        <taxon>Archaea</taxon>
        <taxon>Thermoproteota</taxon>
        <taxon>Thermoprotei</taxon>
        <taxon>Sulfolobales</taxon>
        <taxon>Sulfolobaceae</taxon>
        <taxon>Saccharolobus</taxon>
    </lineage>
</organism>
<dbReference type="RefSeq" id="WP_229569860.1">
    <property type="nucleotide sequence ID" value="NZ_AP025226.1"/>
</dbReference>
<protein>
    <recommendedName>
        <fullName evidence="1">MIP18 family-like domain-containing protein</fullName>
    </recommendedName>
</protein>
<proteinExistence type="predicted"/>
<sequence>MKAVVIDKGEWKNKILENLHQVYDPEIPIDIVNLGLIYELNVSDEGDVYIRIGATTPACPVTEDLQYTVEQVIKETVPARSIRVDLDLETQWTPLMITKEGREEFIKKFGYDIVKRWAEIMGIELKYNI</sequence>
<dbReference type="InterPro" id="IPR034904">
    <property type="entry name" value="FSCA_dom_sf"/>
</dbReference>
<reference evidence="2 3" key="1">
    <citation type="journal article" date="2022" name="Microbiol. Resour. Announc.">
        <title>Complete Genome Sequence of the Hyperthermophilic and Acidophilic Archaeon Saccharolobus caldissimus Strain HS-3T.</title>
        <authorList>
            <person name="Sakai H.D."/>
            <person name="Kurosawa N."/>
        </authorList>
    </citation>
    <scope>NUCLEOTIDE SEQUENCE [LARGE SCALE GENOMIC DNA]</scope>
    <source>
        <strain evidence="2 3">JCM32116</strain>
    </source>
</reference>